<evidence type="ECO:0000313" key="1">
    <source>
        <dbReference type="EMBL" id="KAF6212452.1"/>
    </source>
</evidence>
<sequence>MLQQPVIKSTSSQTSQKDQMSKDIRRLKNAYFPACAGEYWISTWLRKAIYYAEHYDKLKDVIETFDEADSQAISKAKAALHDSTVIQNLAYVKSNMSAIPDLITSLESEGALLTECVGKVERFIEESETSGGAIGERLRKKLQAVLKRNPGWKTVQEVAKILNGEKPLLTAAASSRSTGAEELQLFHHVDSSSSLGLPQFVKSPFESSLRLIQDADISNESSDETKDAVELRKISRIPPGQNHHWQPTRIALEANEVRMARLLKCSSTFSATYQTFLHF</sequence>
<keyword evidence="2" id="KW-1185">Reference proteome</keyword>
<protein>
    <submittedName>
        <fullName evidence="1">Uncharacterized protein</fullName>
    </submittedName>
</protein>
<dbReference type="AlphaFoldDB" id="A0A8S9XTV3"/>
<reference evidence="1" key="1">
    <citation type="journal article" date="2021" name="Mol. Ecol. Resour.">
        <title>Apolygus lucorum genome provides insights into omnivorousness and mesophyll feeding.</title>
        <authorList>
            <person name="Liu Y."/>
            <person name="Liu H."/>
            <person name="Wang H."/>
            <person name="Huang T."/>
            <person name="Liu B."/>
            <person name="Yang B."/>
            <person name="Yin L."/>
            <person name="Li B."/>
            <person name="Zhang Y."/>
            <person name="Zhang S."/>
            <person name="Jiang F."/>
            <person name="Zhang X."/>
            <person name="Ren Y."/>
            <person name="Wang B."/>
            <person name="Wang S."/>
            <person name="Lu Y."/>
            <person name="Wu K."/>
            <person name="Fan W."/>
            <person name="Wang G."/>
        </authorList>
    </citation>
    <scope>NUCLEOTIDE SEQUENCE</scope>
    <source>
        <strain evidence="1">12Hb</strain>
    </source>
</reference>
<comment type="caution">
    <text evidence="1">The sequence shown here is derived from an EMBL/GenBank/DDBJ whole genome shotgun (WGS) entry which is preliminary data.</text>
</comment>
<organism evidence="1 2">
    <name type="scientific">Apolygus lucorum</name>
    <name type="common">Small green plant bug</name>
    <name type="synonym">Lygocoris lucorum</name>
    <dbReference type="NCBI Taxonomy" id="248454"/>
    <lineage>
        <taxon>Eukaryota</taxon>
        <taxon>Metazoa</taxon>
        <taxon>Ecdysozoa</taxon>
        <taxon>Arthropoda</taxon>
        <taxon>Hexapoda</taxon>
        <taxon>Insecta</taxon>
        <taxon>Pterygota</taxon>
        <taxon>Neoptera</taxon>
        <taxon>Paraneoptera</taxon>
        <taxon>Hemiptera</taxon>
        <taxon>Heteroptera</taxon>
        <taxon>Panheteroptera</taxon>
        <taxon>Cimicomorpha</taxon>
        <taxon>Miridae</taxon>
        <taxon>Mirini</taxon>
        <taxon>Apolygus</taxon>
    </lineage>
</organism>
<dbReference type="Proteomes" id="UP000466442">
    <property type="component" value="Unassembled WGS sequence"/>
</dbReference>
<proteinExistence type="predicted"/>
<dbReference type="OrthoDB" id="6769010at2759"/>
<name>A0A8S9XTV3_APOLU</name>
<accession>A0A8S9XTV3</accession>
<evidence type="ECO:0000313" key="2">
    <source>
        <dbReference type="Proteomes" id="UP000466442"/>
    </source>
</evidence>
<gene>
    <name evidence="1" type="ORF">GE061_012975</name>
</gene>
<dbReference type="EMBL" id="WIXP02000004">
    <property type="protein sequence ID" value="KAF6212452.1"/>
    <property type="molecule type" value="Genomic_DNA"/>
</dbReference>